<dbReference type="VEuPathDB" id="TrichDB:TRFO_05230"/>
<dbReference type="RefSeq" id="XP_068360712.1">
    <property type="nucleotide sequence ID" value="XM_068492367.1"/>
</dbReference>
<dbReference type="InterPro" id="IPR016024">
    <property type="entry name" value="ARM-type_fold"/>
</dbReference>
<dbReference type="GeneID" id="94827071"/>
<dbReference type="SUPFAM" id="SSF48371">
    <property type="entry name" value="ARM repeat"/>
    <property type="match status" value="1"/>
</dbReference>
<evidence type="ECO:0000313" key="1">
    <source>
        <dbReference type="EMBL" id="OHT07576.1"/>
    </source>
</evidence>
<dbReference type="InterPro" id="IPR011989">
    <property type="entry name" value="ARM-like"/>
</dbReference>
<protein>
    <submittedName>
        <fullName evidence="1">Uncharacterized protein</fullName>
    </submittedName>
</protein>
<accession>A0A1J4K9J0</accession>
<dbReference type="AlphaFoldDB" id="A0A1J4K9J0"/>
<dbReference type="Gene3D" id="1.25.10.10">
    <property type="entry name" value="Leucine-rich Repeat Variant"/>
    <property type="match status" value="1"/>
</dbReference>
<evidence type="ECO:0000313" key="2">
    <source>
        <dbReference type="Proteomes" id="UP000179807"/>
    </source>
</evidence>
<proteinExistence type="predicted"/>
<name>A0A1J4K9J0_9EUKA</name>
<gene>
    <name evidence="1" type="ORF">TRFO_05230</name>
</gene>
<keyword evidence="2" id="KW-1185">Reference proteome</keyword>
<sequence length="465" mass="53404">MNYKSPPKIEPRIEQFTQEVRNSMPFSFMVSKSTKQRPLNNQEEMQLRSAFGFIFSQGDELIQMGIETLKDLMINNFHAVDMNSIFNQRRNQLPNRLLTLLNTQKFTDDILELLDVLLANSSEFDRMFENELPTCLNNIISSTSDFNLIIYSIIRYIVSRNHIFRHNLFEIHFYDTLPTSYVEADTDTQEMIATVLLKTVQGPGSMTPMESIIILNMLEMLLTTENSNIVKCGLDILSRLSLEINDVLSILEDGKVIYNLCQSLESGDIELVICVIKYLSRFANIGETIISQISENEGLQKISRIFDPQNKKMIILTFNLLANWLTLSKDNLNDPFQFLMVINLRFILENGDFDILKVVLHVVRLASVRFVQSEIYILISPGLLSTLVSKFKDADDPEINYELCVIFETMLSNSTDLVIHQELQNILRDDDLYNKLNDLAIGDDKITAEMATSILSFIQKNISEK</sequence>
<comment type="caution">
    <text evidence="1">The sequence shown here is derived from an EMBL/GenBank/DDBJ whole genome shotgun (WGS) entry which is preliminary data.</text>
</comment>
<organism evidence="1 2">
    <name type="scientific">Tritrichomonas foetus</name>
    <dbReference type="NCBI Taxonomy" id="1144522"/>
    <lineage>
        <taxon>Eukaryota</taxon>
        <taxon>Metamonada</taxon>
        <taxon>Parabasalia</taxon>
        <taxon>Tritrichomonadida</taxon>
        <taxon>Tritrichomonadidae</taxon>
        <taxon>Tritrichomonas</taxon>
    </lineage>
</organism>
<dbReference type="Proteomes" id="UP000179807">
    <property type="component" value="Unassembled WGS sequence"/>
</dbReference>
<dbReference type="EMBL" id="MLAK01000693">
    <property type="protein sequence ID" value="OHT07576.1"/>
    <property type="molecule type" value="Genomic_DNA"/>
</dbReference>
<reference evidence="1" key="1">
    <citation type="submission" date="2016-10" db="EMBL/GenBank/DDBJ databases">
        <authorList>
            <person name="Benchimol M."/>
            <person name="Almeida L.G."/>
            <person name="Vasconcelos A.T."/>
            <person name="Perreira-Neves A."/>
            <person name="Rosa I.A."/>
            <person name="Tasca T."/>
            <person name="Bogo M.R."/>
            <person name="de Souza W."/>
        </authorList>
    </citation>
    <scope>NUCLEOTIDE SEQUENCE [LARGE SCALE GENOMIC DNA]</scope>
    <source>
        <strain evidence="1">K</strain>
    </source>
</reference>